<reference evidence="1 2" key="1">
    <citation type="submission" date="2022-08" db="EMBL/GenBank/DDBJ databases">
        <title>Genome Sequence of the sulphate-reducing bacterium, Pseudodesulfovibrio sp. SYK.</title>
        <authorList>
            <person name="Kondo R."/>
            <person name="Kataoka T."/>
        </authorList>
    </citation>
    <scope>NUCLEOTIDE SEQUENCE [LARGE SCALE GENOMIC DNA]</scope>
    <source>
        <strain evidence="1 2">SYK</strain>
    </source>
</reference>
<dbReference type="InterPro" id="IPR009679">
    <property type="entry name" value="Phage_186_CII-like"/>
</dbReference>
<protein>
    <submittedName>
        <fullName evidence="1">Transcriptional regulator</fullName>
    </submittedName>
</protein>
<sequence>MTASENMLDVIESMIDESGKPRKQIAADIGKPYTTLMRELNQDDPLAKFGVMDLIPIMRACDGVQPLELLAARFGYRLVHEEAHPDGRDMTEECLQGLHVASAFTSAADSGMHYTELITLRNRVAKEMDDIVYRARERDCPPVKSIRKAG</sequence>
<keyword evidence="2" id="KW-1185">Reference proteome</keyword>
<organism evidence="1 2">
    <name type="scientific">Pseudodesulfovibrio nedwellii</name>
    <dbReference type="NCBI Taxonomy" id="2973072"/>
    <lineage>
        <taxon>Bacteria</taxon>
        <taxon>Pseudomonadati</taxon>
        <taxon>Thermodesulfobacteriota</taxon>
        <taxon>Desulfovibrionia</taxon>
        <taxon>Desulfovibrionales</taxon>
        <taxon>Desulfovibrionaceae</taxon>
    </lineage>
</organism>
<dbReference type="Proteomes" id="UP001317742">
    <property type="component" value="Chromosome"/>
</dbReference>
<gene>
    <name evidence="1" type="ORF">SYK_06880</name>
</gene>
<proteinExistence type="predicted"/>
<evidence type="ECO:0000313" key="1">
    <source>
        <dbReference type="EMBL" id="BDQ36328.1"/>
    </source>
</evidence>
<dbReference type="RefSeq" id="WP_281762235.1">
    <property type="nucleotide sequence ID" value="NZ_AP026709.1"/>
</dbReference>
<dbReference type="EMBL" id="AP026709">
    <property type="protein sequence ID" value="BDQ36328.1"/>
    <property type="molecule type" value="Genomic_DNA"/>
</dbReference>
<dbReference type="Pfam" id="PF06892">
    <property type="entry name" value="Phage_CP76"/>
    <property type="match status" value="1"/>
</dbReference>
<name>A0ABM8AXS5_9BACT</name>
<accession>A0ABM8AXS5</accession>
<evidence type="ECO:0000313" key="2">
    <source>
        <dbReference type="Proteomes" id="UP001317742"/>
    </source>
</evidence>